<dbReference type="eggNOG" id="ENOG5030N2S">
    <property type="taxonomic scope" value="Bacteria"/>
</dbReference>
<accession>A0A031JGB0</accession>
<evidence type="ECO:0000256" key="1">
    <source>
        <dbReference type="SAM" id="SignalP"/>
    </source>
</evidence>
<name>A0A031JGB0_9SPHN</name>
<evidence type="ECO:0000313" key="3">
    <source>
        <dbReference type="Proteomes" id="UP000024329"/>
    </source>
</evidence>
<comment type="caution">
    <text evidence="2">The sequence shown here is derived from an EMBL/GenBank/DDBJ whole genome shotgun (WGS) entry which is preliminary data.</text>
</comment>
<proteinExistence type="predicted"/>
<protein>
    <submittedName>
        <fullName evidence="2">Uncharacterized protein</fullName>
    </submittedName>
</protein>
<dbReference type="EMBL" id="JFYZ01000053">
    <property type="protein sequence ID" value="EZP72186.1"/>
    <property type="molecule type" value="Genomic_DNA"/>
</dbReference>
<gene>
    <name evidence="2" type="ORF">BV97_05149</name>
</gene>
<keyword evidence="1" id="KW-0732">Signal</keyword>
<dbReference type="AlphaFoldDB" id="A0A031JGB0"/>
<evidence type="ECO:0000313" key="2">
    <source>
        <dbReference type="EMBL" id="EZP72186.1"/>
    </source>
</evidence>
<feature type="signal peptide" evidence="1">
    <location>
        <begin position="1"/>
        <end position="35"/>
    </location>
</feature>
<organism evidence="2 3">
    <name type="scientific">Novosphingobium resinovorum</name>
    <dbReference type="NCBI Taxonomy" id="158500"/>
    <lineage>
        <taxon>Bacteria</taxon>
        <taxon>Pseudomonadati</taxon>
        <taxon>Pseudomonadota</taxon>
        <taxon>Alphaproteobacteria</taxon>
        <taxon>Sphingomonadales</taxon>
        <taxon>Sphingomonadaceae</taxon>
        <taxon>Novosphingobium</taxon>
    </lineage>
</organism>
<dbReference type="Proteomes" id="UP000024329">
    <property type="component" value="Unassembled WGS sequence"/>
</dbReference>
<dbReference type="PATRIC" id="fig|158500.4.peg.5230"/>
<reference evidence="2 3" key="1">
    <citation type="submission" date="2014-03" db="EMBL/GenBank/DDBJ databases">
        <title>Whole genome sequence of Novosphingobium resinovorum KF1.</title>
        <authorList>
            <person name="Gan H.M."/>
            <person name="Gan H.Y."/>
            <person name="Chew T.H."/>
            <person name="Savka M.A."/>
        </authorList>
    </citation>
    <scope>NUCLEOTIDE SEQUENCE [LARGE SCALE GENOMIC DNA]</scope>
    <source>
        <strain evidence="2 3">KF1</strain>
    </source>
</reference>
<sequence length="213" mass="22595">MPNQHALLRYPACNRALLSIAPTIALLAALPPAAAAQQPIARDAAQDAARRAAIHPVADAAAMQAWLARVPVTRSFPNDLAATLDGHGPAFIIEMTTSAGCIPCGDLWAKLSSLAARHGWRLRTMGSEDAMIRSGRLGLPWAGHPVAWVRPVTDPWRAIPIAVGTDHTPNLARNLYLAAKMLTGVRPAVGVRAMAKFTGIVGAAPRPREGRRP</sequence>
<feature type="chain" id="PRO_5001551822" evidence="1">
    <location>
        <begin position="36"/>
        <end position="213"/>
    </location>
</feature>